<keyword evidence="1" id="KW-1133">Transmembrane helix</keyword>
<keyword evidence="1" id="KW-0812">Transmembrane</keyword>
<protein>
    <submittedName>
        <fullName evidence="2">Uncharacterized protein</fullName>
    </submittedName>
</protein>
<keyword evidence="1" id="KW-0472">Membrane</keyword>
<sequence length="159" mass="17873">MHNKWAGYLLIIVLFVALSSFWFDQSVFEGFSAGSLANPGQVPASEELPLLGDSYPYTGKKNVGTKGYNDMWWQYPTFEVGSYAQITNNIRYPKNPDDGQCRRAEFCDVLYENNQQQSNISVPLPPAPLVRPDSVRINYYTADSNLIPGQPLGPELQVF</sequence>
<name>A0A6C0B036_9ZZZZ</name>
<accession>A0A6C0B036</accession>
<proteinExistence type="predicted"/>
<evidence type="ECO:0000256" key="1">
    <source>
        <dbReference type="SAM" id="Phobius"/>
    </source>
</evidence>
<dbReference type="EMBL" id="MN739043">
    <property type="protein sequence ID" value="QHS85442.1"/>
    <property type="molecule type" value="Genomic_DNA"/>
</dbReference>
<reference evidence="2" key="1">
    <citation type="journal article" date="2020" name="Nature">
        <title>Giant virus diversity and host interactions through global metagenomics.</title>
        <authorList>
            <person name="Schulz F."/>
            <person name="Roux S."/>
            <person name="Paez-Espino D."/>
            <person name="Jungbluth S."/>
            <person name="Walsh D.A."/>
            <person name="Denef V.J."/>
            <person name="McMahon K.D."/>
            <person name="Konstantinidis K.T."/>
            <person name="Eloe-Fadrosh E.A."/>
            <person name="Kyrpides N.C."/>
            <person name="Woyke T."/>
        </authorList>
    </citation>
    <scope>NUCLEOTIDE SEQUENCE</scope>
    <source>
        <strain evidence="2">GVMAG-M-3300009182-78</strain>
    </source>
</reference>
<dbReference type="AlphaFoldDB" id="A0A6C0B036"/>
<organism evidence="2">
    <name type="scientific">viral metagenome</name>
    <dbReference type="NCBI Taxonomy" id="1070528"/>
    <lineage>
        <taxon>unclassified sequences</taxon>
        <taxon>metagenomes</taxon>
        <taxon>organismal metagenomes</taxon>
    </lineage>
</organism>
<evidence type="ECO:0000313" key="2">
    <source>
        <dbReference type="EMBL" id="QHS85442.1"/>
    </source>
</evidence>
<feature type="transmembrane region" description="Helical" evidence="1">
    <location>
        <begin position="6"/>
        <end position="23"/>
    </location>
</feature>